<dbReference type="Proteomes" id="UP000477680">
    <property type="component" value="Chromosome"/>
</dbReference>
<dbReference type="RefSeq" id="WP_163495921.1">
    <property type="nucleotide sequence ID" value="NZ_CP048711.1"/>
</dbReference>
<feature type="transmembrane region" description="Helical" evidence="1">
    <location>
        <begin position="20"/>
        <end position="41"/>
    </location>
</feature>
<evidence type="ECO:0000313" key="2">
    <source>
        <dbReference type="EMBL" id="QIB66487.1"/>
    </source>
</evidence>
<sequence length="369" mass="39475">MHGPSQKCQIPIRTDAGRLFYPLAALYGAVAAPLSVVAMTGGGWPPGLIGAGHGREMFFGFALALVGGYLLGPLSRRWLLALAGLWLAARIAAVMLPVSLPGQLLSSLFALILGALVIPRFRNARKWRNKAVMPLLGAIIMLPLIWLSGIRMPLAELGVLLFASLMLFMGGRLIAPAAAGAFRERGLFLDARVQPRLESWLLLLLGAAVVALAAPVTGIVPGTLMLVAGLVATIRLLRWRLWYCRRSDLWAAGLGYGWVALGLAVLGTTLLLHGTGQRPVLHLVTVGGVGTLASAVMARQHYQRQWKRPPPAMLMLGTMGLMAVAALSRLAADTVLDVRVEALWLAAAAWSASLVWLAMHLLLDVRDPE</sequence>
<evidence type="ECO:0000256" key="1">
    <source>
        <dbReference type="SAM" id="Phobius"/>
    </source>
</evidence>
<keyword evidence="3" id="KW-1185">Reference proteome</keyword>
<feature type="transmembrane region" description="Helical" evidence="1">
    <location>
        <begin position="196"/>
        <end position="213"/>
    </location>
</feature>
<accession>A0A6C0U6C7</accession>
<feature type="transmembrane region" description="Helical" evidence="1">
    <location>
        <begin position="249"/>
        <end position="274"/>
    </location>
</feature>
<keyword evidence="1" id="KW-1133">Transmembrane helix</keyword>
<protein>
    <submittedName>
        <fullName evidence="2">NnrS family protein</fullName>
    </submittedName>
</protein>
<keyword evidence="1" id="KW-0812">Transmembrane</keyword>
<feature type="transmembrane region" description="Helical" evidence="1">
    <location>
        <begin position="310"/>
        <end position="330"/>
    </location>
</feature>
<gene>
    <name evidence="2" type="ORF">G3T16_14845</name>
</gene>
<feature type="transmembrane region" description="Helical" evidence="1">
    <location>
        <begin position="131"/>
        <end position="148"/>
    </location>
</feature>
<feature type="transmembrane region" description="Helical" evidence="1">
    <location>
        <begin position="53"/>
        <end position="71"/>
    </location>
</feature>
<feature type="transmembrane region" description="Helical" evidence="1">
    <location>
        <begin position="102"/>
        <end position="119"/>
    </location>
</feature>
<feature type="transmembrane region" description="Helical" evidence="1">
    <location>
        <begin position="154"/>
        <end position="175"/>
    </location>
</feature>
<feature type="transmembrane region" description="Helical" evidence="1">
    <location>
        <begin position="78"/>
        <end position="96"/>
    </location>
</feature>
<dbReference type="EMBL" id="CP048711">
    <property type="protein sequence ID" value="QIB66487.1"/>
    <property type="molecule type" value="Genomic_DNA"/>
</dbReference>
<feature type="transmembrane region" description="Helical" evidence="1">
    <location>
        <begin position="280"/>
        <end position="298"/>
    </location>
</feature>
<proteinExistence type="predicted"/>
<evidence type="ECO:0000313" key="3">
    <source>
        <dbReference type="Proteomes" id="UP000477680"/>
    </source>
</evidence>
<dbReference type="Pfam" id="PF05940">
    <property type="entry name" value="NnrS"/>
    <property type="match status" value="1"/>
</dbReference>
<dbReference type="KEGG" id="kim:G3T16_14845"/>
<dbReference type="AlphaFoldDB" id="A0A6C0U6C7"/>
<keyword evidence="1" id="KW-0472">Membrane</keyword>
<dbReference type="InterPro" id="IPR010266">
    <property type="entry name" value="NnrS"/>
</dbReference>
<reference evidence="2 3" key="1">
    <citation type="submission" date="2020-02" db="EMBL/GenBank/DDBJ databases">
        <title>Genome sequencing for Kineobactrum sp. M2.</title>
        <authorList>
            <person name="Park S.-J."/>
        </authorList>
    </citation>
    <scope>NUCLEOTIDE SEQUENCE [LARGE SCALE GENOMIC DNA]</scope>
    <source>
        <strain evidence="2 3">M2</strain>
    </source>
</reference>
<name>A0A6C0U6C7_9GAMM</name>
<feature type="transmembrane region" description="Helical" evidence="1">
    <location>
        <begin position="342"/>
        <end position="363"/>
    </location>
</feature>
<feature type="transmembrane region" description="Helical" evidence="1">
    <location>
        <begin position="219"/>
        <end position="237"/>
    </location>
</feature>
<organism evidence="2 3">
    <name type="scientific">Kineobactrum salinum</name>
    <dbReference type="NCBI Taxonomy" id="2708301"/>
    <lineage>
        <taxon>Bacteria</taxon>
        <taxon>Pseudomonadati</taxon>
        <taxon>Pseudomonadota</taxon>
        <taxon>Gammaproteobacteria</taxon>
        <taxon>Cellvibrionales</taxon>
        <taxon>Halieaceae</taxon>
        <taxon>Kineobactrum</taxon>
    </lineage>
</organism>